<accession>A0A261FNJ1</accession>
<dbReference type="AlphaFoldDB" id="A0A261FNJ1"/>
<dbReference type="OrthoDB" id="9863151at2"/>
<evidence type="ECO:0000313" key="2">
    <source>
        <dbReference type="Proteomes" id="UP000216352"/>
    </source>
</evidence>
<organism evidence="1 2">
    <name type="scientific">Bifidobacterium lemurum</name>
    <dbReference type="NCBI Taxonomy" id="1603886"/>
    <lineage>
        <taxon>Bacteria</taxon>
        <taxon>Bacillati</taxon>
        <taxon>Actinomycetota</taxon>
        <taxon>Actinomycetes</taxon>
        <taxon>Bifidobacteriales</taxon>
        <taxon>Bifidobacteriaceae</taxon>
        <taxon>Bifidobacterium</taxon>
    </lineage>
</organism>
<evidence type="ECO:0000313" key="1">
    <source>
        <dbReference type="EMBL" id="OZG60717.1"/>
    </source>
</evidence>
<keyword evidence="2" id="KW-1185">Reference proteome</keyword>
<dbReference type="RefSeq" id="WP_072727092.1">
    <property type="nucleotide sequence ID" value="NZ_BDIS01000035.1"/>
</dbReference>
<name>A0A261FNJ1_9BIFI</name>
<protein>
    <submittedName>
        <fullName evidence="1">Uncharacterized protein</fullName>
    </submittedName>
</protein>
<sequence>MNEQIVWLEGTLAQKPRRIGDETILKINVRSSDGVHQVTALAVGDAHRRNLQESRADTGSAIILKGRLPEAEDGCDLIVETLGLTPSHEGENES</sequence>
<dbReference type="EMBL" id="MWWX01000013">
    <property type="protein sequence ID" value="OZG60717.1"/>
    <property type="molecule type" value="Genomic_DNA"/>
</dbReference>
<reference evidence="1 2" key="1">
    <citation type="journal article" date="2017" name="BMC Genomics">
        <title>Comparative genomic and phylogenomic analyses of the Bifidobacteriaceae family.</title>
        <authorList>
            <person name="Lugli G.A."/>
            <person name="Milani C."/>
            <person name="Turroni F."/>
            <person name="Duranti S."/>
            <person name="Mancabelli L."/>
            <person name="Mangifesta M."/>
            <person name="Ferrario C."/>
            <person name="Modesto M."/>
            <person name="Mattarelli P."/>
            <person name="Jiri K."/>
            <person name="van Sinderen D."/>
            <person name="Ventura M."/>
        </authorList>
    </citation>
    <scope>NUCLEOTIDE SEQUENCE [LARGE SCALE GENOMIC DNA]</scope>
    <source>
        <strain evidence="1 2">DSM 28807</strain>
    </source>
</reference>
<gene>
    <name evidence="1" type="ORF">BLEM_1686</name>
</gene>
<comment type="caution">
    <text evidence="1">The sequence shown here is derived from an EMBL/GenBank/DDBJ whole genome shotgun (WGS) entry which is preliminary data.</text>
</comment>
<proteinExistence type="predicted"/>
<dbReference type="Proteomes" id="UP000216352">
    <property type="component" value="Unassembled WGS sequence"/>
</dbReference>
<dbReference type="STRING" id="1603886.GCA_001895165_02258"/>